<dbReference type="Proteomes" id="UP000216188">
    <property type="component" value="Unassembled WGS sequence"/>
</dbReference>
<keyword evidence="2" id="KW-1185">Reference proteome</keyword>
<gene>
    <name evidence="1" type="ORF">CEV34_4069</name>
</gene>
<name>A0A256G880_9HYPH</name>
<reference evidence="1 2" key="1">
    <citation type="submission" date="2017-07" db="EMBL/GenBank/DDBJ databases">
        <title>Phylogenetic study on the rhizospheric bacterium Ochrobactrum sp. A44.</title>
        <authorList>
            <person name="Krzyzanowska D.M."/>
            <person name="Ossowicki A."/>
            <person name="Rajewska M."/>
            <person name="Maciag T."/>
            <person name="Kaczynski Z."/>
            <person name="Czerwicka M."/>
            <person name="Jafra S."/>
        </authorList>
    </citation>
    <scope>NUCLEOTIDE SEQUENCE [LARGE SCALE GENOMIC DNA]</scope>
    <source>
        <strain evidence="1 2">CCUG 30717</strain>
    </source>
</reference>
<dbReference type="EMBL" id="NNRM01000042">
    <property type="protein sequence ID" value="OYR22871.1"/>
    <property type="molecule type" value="Genomic_DNA"/>
</dbReference>
<protein>
    <submittedName>
        <fullName evidence="1">Putative integral membrane protein</fullName>
    </submittedName>
</protein>
<accession>A0A256G880</accession>
<dbReference type="AlphaFoldDB" id="A0A256G880"/>
<evidence type="ECO:0000313" key="2">
    <source>
        <dbReference type="Proteomes" id="UP000216188"/>
    </source>
</evidence>
<evidence type="ECO:0000313" key="1">
    <source>
        <dbReference type="EMBL" id="OYR22871.1"/>
    </source>
</evidence>
<dbReference type="Gene3D" id="3.40.190.10">
    <property type="entry name" value="Periplasmic binding protein-like II"/>
    <property type="match status" value="2"/>
</dbReference>
<proteinExistence type="predicted"/>
<dbReference type="RefSeq" id="WP_210199579.1">
    <property type="nucleotide sequence ID" value="NZ_JBHEEM010000022.1"/>
</dbReference>
<dbReference type="SUPFAM" id="SSF53850">
    <property type="entry name" value="Periplasmic binding protein-like II"/>
    <property type="match status" value="1"/>
</dbReference>
<sequence>MSAPLIGLTWDHPRGYNALAAAAIHNETSVKINWKKQPLEGFESSPIADLCARYDLVVLDHPHLGEAIESNCLLPLEEIFEASELVKLVGTSIGPSARSYAMNGNHWAVPLDAATQVSAWRCDLIEPCVSGFCWDDISNLSAETGKVALSLAGPHALLSYFSILASMGKPADPDCEILIDEQGGRDSYELMVELAQRTPRNAIDLNPIGILEHMSINSDIAMCPLIYGYVNYADRSKVLGQRISFSNAPAWSKGGMPGSTLGGTGIAVSRRCPMTPQLKAHLLWLMKEEVQARFIPQHQGQPSSKSAWADVSLNHEWSDFYSSTFESVSHAYVRPRYNGYISFQTNGSEYLRTSLFERREWREVSNQLQRLYRASLNPS</sequence>
<organism evidence="1 2">
    <name type="scientific">Brucella pseudogrignonensis</name>
    <dbReference type="NCBI Taxonomy" id="419475"/>
    <lineage>
        <taxon>Bacteria</taxon>
        <taxon>Pseudomonadati</taxon>
        <taxon>Pseudomonadota</taxon>
        <taxon>Alphaproteobacteria</taxon>
        <taxon>Hyphomicrobiales</taxon>
        <taxon>Brucellaceae</taxon>
        <taxon>Brucella/Ochrobactrum group</taxon>
        <taxon>Brucella</taxon>
    </lineage>
</organism>
<comment type="caution">
    <text evidence="1">The sequence shown here is derived from an EMBL/GenBank/DDBJ whole genome shotgun (WGS) entry which is preliminary data.</text>
</comment>